<dbReference type="HOGENOM" id="CLU_2741042_0_0_1"/>
<evidence type="ECO:0000313" key="1">
    <source>
        <dbReference type="EMBL" id="KIN95295.1"/>
    </source>
</evidence>
<dbReference type="AlphaFoldDB" id="A0A0C3NHY6"/>
<accession>A0A0C3NHY6</accession>
<dbReference type="Proteomes" id="UP000054217">
    <property type="component" value="Unassembled WGS sequence"/>
</dbReference>
<sequence>MLPTKKTGLSEELTSVEDHRQTISSAQNRGHAKCLGDSSYYECMATAWGVHGQGLRGVKVMGKRSLKGIQG</sequence>
<proteinExistence type="predicted"/>
<dbReference type="InParanoid" id="A0A0C3NHY6"/>
<evidence type="ECO:0000313" key="2">
    <source>
        <dbReference type="Proteomes" id="UP000054217"/>
    </source>
</evidence>
<gene>
    <name evidence="1" type="ORF">M404DRAFT_1007561</name>
</gene>
<organism evidence="1 2">
    <name type="scientific">Pisolithus tinctorius Marx 270</name>
    <dbReference type="NCBI Taxonomy" id="870435"/>
    <lineage>
        <taxon>Eukaryota</taxon>
        <taxon>Fungi</taxon>
        <taxon>Dikarya</taxon>
        <taxon>Basidiomycota</taxon>
        <taxon>Agaricomycotina</taxon>
        <taxon>Agaricomycetes</taxon>
        <taxon>Agaricomycetidae</taxon>
        <taxon>Boletales</taxon>
        <taxon>Sclerodermatineae</taxon>
        <taxon>Pisolithaceae</taxon>
        <taxon>Pisolithus</taxon>
    </lineage>
</organism>
<dbReference type="EMBL" id="KN832070">
    <property type="protein sequence ID" value="KIN95295.1"/>
    <property type="molecule type" value="Genomic_DNA"/>
</dbReference>
<keyword evidence="2" id="KW-1185">Reference proteome</keyword>
<name>A0A0C3NHY6_PISTI</name>
<reference evidence="1 2" key="1">
    <citation type="submission" date="2014-04" db="EMBL/GenBank/DDBJ databases">
        <authorList>
            <consortium name="DOE Joint Genome Institute"/>
            <person name="Kuo A."/>
            <person name="Kohler A."/>
            <person name="Costa M.D."/>
            <person name="Nagy L.G."/>
            <person name="Floudas D."/>
            <person name="Copeland A."/>
            <person name="Barry K.W."/>
            <person name="Cichocki N."/>
            <person name="Veneault-Fourrey C."/>
            <person name="LaButti K."/>
            <person name="Lindquist E.A."/>
            <person name="Lipzen A."/>
            <person name="Lundell T."/>
            <person name="Morin E."/>
            <person name="Murat C."/>
            <person name="Sun H."/>
            <person name="Tunlid A."/>
            <person name="Henrissat B."/>
            <person name="Grigoriev I.V."/>
            <person name="Hibbett D.S."/>
            <person name="Martin F."/>
            <person name="Nordberg H.P."/>
            <person name="Cantor M.N."/>
            <person name="Hua S.X."/>
        </authorList>
    </citation>
    <scope>NUCLEOTIDE SEQUENCE [LARGE SCALE GENOMIC DNA]</scope>
    <source>
        <strain evidence="1 2">Marx 270</strain>
    </source>
</reference>
<protein>
    <submittedName>
        <fullName evidence="1">Uncharacterized protein</fullName>
    </submittedName>
</protein>
<reference evidence="2" key="2">
    <citation type="submission" date="2015-01" db="EMBL/GenBank/DDBJ databases">
        <title>Evolutionary Origins and Diversification of the Mycorrhizal Mutualists.</title>
        <authorList>
            <consortium name="DOE Joint Genome Institute"/>
            <consortium name="Mycorrhizal Genomics Consortium"/>
            <person name="Kohler A."/>
            <person name="Kuo A."/>
            <person name="Nagy L.G."/>
            <person name="Floudas D."/>
            <person name="Copeland A."/>
            <person name="Barry K.W."/>
            <person name="Cichocki N."/>
            <person name="Veneault-Fourrey C."/>
            <person name="LaButti K."/>
            <person name="Lindquist E.A."/>
            <person name="Lipzen A."/>
            <person name="Lundell T."/>
            <person name="Morin E."/>
            <person name="Murat C."/>
            <person name="Riley R."/>
            <person name="Ohm R."/>
            <person name="Sun H."/>
            <person name="Tunlid A."/>
            <person name="Henrissat B."/>
            <person name="Grigoriev I.V."/>
            <person name="Hibbett D.S."/>
            <person name="Martin F."/>
        </authorList>
    </citation>
    <scope>NUCLEOTIDE SEQUENCE [LARGE SCALE GENOMIC DNA]</scope>
    <source>
        <strain evidence="2">Marx 270</strain>
    </source>
</reference>